<dbReference type="AlphaFoldDB" id="A0A813SEM9"/>
<dbReference type="Gene3D" id="1.10.565.10">
    <property type="entry name" value="Retinoid X Receptor"/>
    <property type="match status" value="1"/>
</dbReference>
<evidence type="ECO:0000256" key="3">
    <source>
        <dbReference type="ARBA" id="ARBA00023170"/>
    </source>
</evidence>
<sequence length="203" mass="24166">MKRKYSQILNSNDSNNKNEYNVKSNQNAIINQLKEISFYLYQELMREKSSLKKDAQSLILKSSPKISDCFSKDFSELVRHERLKLFENHSNQLYKIISHLPGFLNLSKQDQALIMSENFFTILTVKNLEFFIDGDFYLMLNDNIRLDRNLFALLYNDTIRDYFFHYLSSLKSLELTEKELALLIPFFLSSTSEYLWHFTKNFC</sequence>
<gene>
    <name evidence="4" type="ORF">OXX778_LOCUS6120</name>
</gene>
<dbReference type="Proteomes" id="UP000663879">
    <property type="component" value="Unassembled WGS sequence"/>
</dbReference>
<evidence type="ECO:0000256" key="1">
    <source>
        <dbReference type="ARBA" id="ARBA00023015"/>
    </source>
</evidence>
<reference evidence="4" key="1">
    <citation type="submission" date="2021-02" db="EMBL/GenBank/DDBJ databases">
        <authorList>
            <person name="Nowell W R."/>
        </authorList>
    </citation>
    <scope>NUCLEOTIDE SEQUENCE</scope>
    <source>
        <strain evidence="4">Ploen Becks lab</strain>
    </source>
</reference>
<proteinExistence type="predicted"/>
<evidence type="ECO:0000256" key="2">
    <source>
        <dbReference type="ARBA" id="ARBA00023163"/>
    </source>
</evidence>
<keyword evidence="3" id="KW-0675">Receptor</keyword>
<dbReference type="InterPro" id="IPR035500">
    <property type="entry name" value="NHR-like_dom_sf"/>
</dbReference>
<dbReference type="SUPFAM" id="SSF48508">
    <property type="entry name" value="Nuclear receptor ligand-binding domain"/>
    <property type="match status" value="1"/>
</dbReference>
<dbReference type="EMBL" id="CAJNOC010000706">
    <property type="protein sequence ID" value="CAF0794080.1"/>
    <property type="molecule type" value="Genomic_DNA"/>
</dbReference>
<organism evidence="4 5">
    <name type="scientific">Brachionus calyciflorus</name>
    <dbReference type="NCBI Taxonomy" id="104777"/>
    <lineage>
        <taxon>Eukaryota</taxon>
        <taxon>Metazoa</taxon>
        <taxon>Spiralia</taxon>
        <taxon>Gnathifera</taxon>
        <taxon>Rotifera</taxon>
        <taxon>Eurotatoria</taxon>
        <taxon>Monogononta</taxon>
        <taxon>Pseudotrocha</taxon>
        <taxon>Ploima</taxon>
        <taxon>Brachionidae</taxon>
        <taxon>Brachionus</taxon>
    </lineage>
</organism>
<comment type="caution">
    <text evidence="4">The sequence shown here is derived from an EMBL/GenBank/DDBJ whole genome shotgun (WGS) entry which is preliminary data.</text>
</comment>
<evidence type="ECO:0000313" key="4">
    <source>
        <dbReference type="EMBL" id="CAF0794080.1"/>
    </source>
</evidence>
<protein>
    <submittedName>
        <fullName evidence="4">Uncharacterized protein</fullName>
    </submittedName>
</protein>
<name>A0A813SEM9_9BILA</name>
<keyword evidence="1" id="KW-0805">Transcription regulation</keyword>
<keyword evidence="2" id="KW-0804">Transcription</keyword>
<evidence type="ECO:0000313" key="5">
    <source>
        <dbReference type="Proteomes" id="UP000663879"/>
    </source>
</evidence>
<accession>A0A813SEM9</accession>
<keyword evidence="5" id="KW-1185">Reference proteome</keyword>